<sequence length="102" mass="10015">MLSPLQQAAPPVVAAAAASGRPVLTKQVSQKMNCLCSPTTHAGSFRCRHHRGGGASLLRSGVSVGSGLSAYGGGAADAGSFSHKLAELAGEAAVSGSATVRV</sequence>
<name>A0A7I8JQI5_SPIIN</name>
<accession>A0A7I8JQI5</accession>
<dbReference type="AlphaFoldDB" id="A0A7I8JQI5"/>
<protein>
    <submittedName>
        <fullName evidence="1">Uncharacterized protein</fullName>
    </submittedName>
</protein>
<dbReference type="OrthoDB" id="1932391at2759"/>
<dbReference type="Proteomes" id="UP000663760">
    <property type="component" value="Chromosome 16"/>
</dbReference>
<evidence type="ECO:0000313" key="3">
    <source>
        <dbReference type="Proteomes" id="UP000663760"/>
    </source>
</evidence>
<dbReference type="PANTHER" id="PTHR33132:SF128">
    <property type="entry name" value="OS01G0778900 PROTEIN"/>
    <property type="match status" value="1"/>
</dbReference>
<dbReference type="PANTHER" id="PTHR33132">
    <property type="entry name" value="OSJNBB0118P14.9 PROTEIN"/>
    <property type="match status" value="1"/>
</dbReference>
<proteinExistence type="predicted"/>
<evidence type="ECO:0000313" key="2">
    <source>
        <dbReference type="EMBL" id="CAA7409620.1"/>
    </source>
</evidence>
<evidence type="ECO:0000313" key="1">
    <source>
        <dbReference type="EMBL" id="CAA2633313.1"/>
    </source>
</evidence>
<dbReference type="EMBL" id="LR743603">
    <property type="protein sequence ID" value="CAA2633313.1"/>
    <property type="molecule type" value="Genomic_DNA"/>
</dbReference>
<gene>
    <name evidence="1" type="ORF">SI7747_16018839</name>
    <name evidence="2" type="ORF">SI8410_16020298</name>
</gene>
<organism evidence="1">
    <name type="scientific">Spirodela intermedia</name>
    <name type="common">Intermediate duckweed</name>
    <dbReference type="NCBI Taxonomy" id="51605"/>
    <lineage>
        <taxon>Eukaryota</taxon>
        <taxon>Viridiplantae</taxon>
        <taxon>Streptophyta</taxon>
        <taxon>Embryophyta</taxon>
        <taxon>Tracheophyta</taxon>
        <taxon>Spermatophyta</taxon>
        <taxon>Magnoliopsida</taxon>
        <taxon>Liliopsida</taxon>
        <taxon>Araceae</taxon>
        <taxon>Lemnoideae</taxon>
        <taxon>Spirodela</taxon>
    </lineage>
</organism>
<keyword evidence="3" id="KW-1185">Reference proteome</keyword>
<dbReference type="EMBL" id="LR746279">
    <property type="protein sequence ID" value="CAA7409620.1"/>
    <property type="molecule type" value="Genomic_DNA"/>
</dbReference>
<reference evidence="1" key="1">
    <citation type="submission" date="2019-12" db="EMBL/GenBank/DDBJ databases">
        <authorList>
            <person name="Scholz U."/>
            <person name="Mascher M."/>
            <person name="Fiebig A."/>
        </authorList>
    </citation>
    <scope>NUCLEOTIDE SEQUENCE</scope>
</reference>